<evidence type="ECO:0000256" key="7">
    <source>
        <dbReference type="SAM" id="Phobius"/>
    </source>
</evidence>
<name>A0A062Y3L8_9BACT</name>
<evidence type="ECO:0000313" key="9">
    <source>
        <dbReference type="EMBL" id="HET47565.1"/>
    </source>
</evidence>
<dbReference type="CDD" id="cd03467">
    <property type="entry name" value="Rieske"/>
    <property type="match status" value="1"/>
</dbReference>
<dbReference type="STRING" id="1312852.EG19_04255"/>
<comment type="cofactor">
    <cofactor evidence="6">
        <name>[2Fe-2S] cluster</name>
        <dbReference type="ChEBI" id="CHEBI:190135"/>
    </cofactor>
</comment>
<dbReference type="GO" id="GO:0046872">
    <property type="term" value="F:metal ion binding"/>
    <property type="evidence" value="ECO:0007669"/>
    <property type="project" value="UniProtKB-KW"/>
</dbReference>
<keyword evidence="1" id="KW-0001">2Fe-2S</keyword>
<keyword evidence="5" id="KW-1015">Disulfide bond</keyword>
<dbReference type="GO" id="GO:0016020">
    <property type="term" value="C:membrane"/>
    <property type="evidence" value="ECO:0007669"/>
    <property type="project" value="InterPro"/>
</dbReference>
<dbReference type="Gene3D" id="1.20.5.700">
    <property type="entry name" value="Single helix bin"/>
    <property type="match status" value="1"/>
</dbReference>
<evidence type="ECO:0000256" key="5">
    <source>
        <dbReference type="ARBA" id="ARBA00023157"/>
    </source>
</evidence>
<keyword evidence="11" id="KW-1185">Reference proteome</keyword>
<dbReference type="Pfam" id="PF00355">
    <property type="entry name" value="Rieske"/>
    <property type="match status" value="1"/>
</dbReference>
<sequence>MDEGRKISRKGFINWLLGTSLGATVLAALYPVFRYVLPPEVAEAPTNRVLAGKLSELPPNSGKIFRFGAKPGILVRTPGGEVRAFSGICTHLNCTVQYRADFQHIWCACHNGHYDLQGKNIQGPPPRPLEAFKVDIVGDDIYVTRGA</sequence>
<evidence type="ECO:0000313" key="10">
    <source>
        <dbReference type="EMBL" id="KDA55016.1"/>
    </source>
</evidence>
<keyword evidence="7" id="KW-1133">Transmembrane helix</keyword>
<dbReference type="InterPro" id="IPR036922">
    <property type="entry name" value="Rieske_2Fe-2S_sf"/>
</dbReference>
<evidence type="ECO:0000256" key="2">
    <source>
        <dbReference type="ARBA" id="ARBA00022723"/>
    </source>
</evidence>
<keyword evidence="7" id="KW-0812">Transmembrane</keyword>
<evidence type="ECO:0000313" key="11">
    <source>
        <dbReference type="Proteomes" id="UP000027284"/>
    </source>
</evidence>
<feature type="transmembrane region" description="Helical" evidence="7">
    <location>
        <begin position="12"/>
        <end position="33"/>
    </location>
</feature>
<dbReference type="PROSITE" id="PS51296">
    <property type="entry name" value="RIESKE"/>
    <property type="match status" value="1"/>
</dbReference>
<accession>A0A062Y3L8</accession>
<dbReference type="Gene3D" id="2.102.10.10">
    <property type="entry name" value="Rieske [2Fe-2S] iron-sulphur domain"/>
    <property type="match status" value="1"/>
</dbReference>
<dbReference type="InterPro" id="IPR017941">
    <property type="entry name" value="Rieske_2Fe-2S"/>
</dbReference>
<dbReference type="PANTHER" id="PTHR10134">
    <property type="entry name" value="CYTOCHROME B-C1 COMPLEX SUBUNIT RIESKE, MITOCHONDRIAL"/>
    <property type="match status" value="1"/>
</dbReference>
<keyword evidence="3" id="KW-0408">Iron</keyword>
<keyword evidence="4" id="KW-0411">Iron-sulfur</keyword>
<evidence type="ECO:0000256" key="1">
    <source>
        <dbReference type="ARBA" id="ARBA00022714"/>
    </source>
</evidence>
<dbReference type="EMBL" id="DSMR01000387">
    <property type="protein sequence ID" value="HET47565.1"/>
    <property type="molecule type" value="Genomic_DNA"/>
</dbReference>
<reference evidence="10 11" key="1">
    <citation type="submission" date="2014-04" db="EMBL/GenBank/DDBJ databases">
        <title>The Genome Sequence of Thermoanaerobaculum aquaticum MP-01, The First Cultivated Group 23 Acidobacterium.</title>
        <authorList>
            <person name="Stamps B.W."/>
            <person name="Losey N.A."/>
            <person name="Lawson P.A."/>
            <person name="Stevenson B.S."/>
        </authorList>
    </citation>
    <scope>NUCLEOTIDE SEQUENCE [LARGE SCALE GENOMIC DNA]</scope>
    <source>
        <strain evidence="10 11">MP-01</strain>
    </source>
</reference>
<dbReference type="GO" id="GO:0051537">
    <property type="term" value="F:2 iron, 2 sulfur cluster binding"/>
    <property type="evidence" value="ECO:0007669"/>
    <property type="project" value="UniProtKB-KW"/>
</dbReference>
<dbReference type="RefSeq" id="WP_038046409.1">
    <property type="nucleotide sequence ID" value="NZ_JMFG01000002.1"/>
</dbReference>
<dbReference type="InterPro" id="IPR005805">
    <property type="entry name" value="Rieske_Fe-S_prot_C"/>
</dbReference>
<evidence type="ECO:0000256" key="3">
    <source>
        <dbReference type="ARBA" id="ARBA00023004"/>
    </source>
</evidence>
<evidence type="ECO:0000256" key="6">
    <source>
        <dbReference type="ARBA" id="ARBA00034078"/>
    </source>
</evidence>
<keyword evidence="2" id="KW-0479">Metal-binding</keyword>
<feature type="domain" description="Rieske" evidence="8">
    <location>
        <begin position="49"/>
        <end position="143"/>
    </location>
</feature>
<reference evidence="9" key="2">
    <citation type="journal article" date="2020" name="mSystems">
        <title>Genome- and Community-Level Interaction Insights into Carbon Utilization and Element Cycling Functions of Hydrothermarchaeota in Hydrothermal Sediment.</title>
        <authorList>
            <person name="Zhou Z."/>
            <person name="Liu Y."/>
            <person name="Xu W."/>
            <person name="Pan J."/>
            <person name="Luo Z.H."/>
            <person name="Li M."/>
        </authorList>
    </citation>
    <scope>NUCLEOTIDE SEQUENCE [LARGE SCALE GENOMIC DNA]</scope>
    <source>
        <strain evidence="9">SpSt-299</strain>
    </source>
</reference>
<dbReference type="OrthoDB" id="9802613at2"/>
<dbReference type="EMBL" id="JMFG01000002">
    <property type="protein sequence ID" value="KDA55016.1"/>
    <property type="molecule type" value="Genomic_DNA"/>
</dbReference>
<keyword evidence="7" id="KW-0472">Membrane</keyword>
<gene>
    <name evidence="10" type="ORF">EG19_04255</name>
    <name evidence="9" type="ORF">ENQ31_05335</name>
</gene>
<protein>
    <submittedName>
        <fullName evidence="10">Plastoquinol--plastocyanin reductase</fullName>
    </submittedName>
    <submittedName>
        <fullName evidence="9">Ubiquinol-cytochrome c reductase iron-sulfur subunit</fullName>
    </submittedName>
</protein>
<organism evidence="10 11">
    <name type="scientific">Thermoanaerobaculum aquaticum</name>
    <dbReference type="NCBI Taxonomy" id="1312852"/>
    <lineage>
        <taxon>Bacteria</taxon>
        <taxon>Pseudomonadati</taxon>
        <taxon>Acidobacteriota</taxon>
        <taxon>Thermoanaerobaculia</taxon>
        <taxon>Thermoanaerobaculales</taxon>
        <taxon>Thermoanaerobaculaceae</taxon>
        <taxon>Thermoanaerobaculum</taxon>
    </lineage>
</organism>
<dbReference type="SUPFAM" id="SSF50022">
    <property type="entry name" value="ISP domain"/>
    <property type="match status" value="1"/>
</dbReference>
<dbReference type="AlphaFoldDB" id="A0A062Y3L8"/>
<comment type="caution">
    <text evidence="10">The sequence shown here is derived from an EMBL/GenBank/DDBJ whole genome shotgun (WGS) entry which is preliminary data.</text>
</comment>
<dbReference type="PRINTS" id="PR00162">
    <property type="entry name" value="RIESKE"/>
</dbReference>
<dbReference type="Proteomes" id="UP000027284">
    <property type="component" value="Unassembled WGS sequence"/>
</dbReference>
<evidence type="ECO:0000259" key="8">
    <source>
        <dbReference type="PROSITE" id="PS51296"/>
    </source>
</evidence>
<proteinExistence type="predicted"/>
<evidence type="ECO:0000256" key="4">
    <source>
        <dbReference type="ARBA" id="ARBA00023014"/>
    </source>
</evidence>
<dbReference type="InterPro" id="IPR014349">
    <property type="entry name" value="Rieske_Fe-S_prot"/>
</dbReference>